<sequence>MNGPEHYREAERLLVLADYHDDPDRRAAAQVHATLALAAATVASAASSGPLTVYRAEHESIPFGLYLTEAAAREHCEQRLSDEHPATTALIFDWLGDEDDPEEPHEPHELVVVQVDAGDETATGYVVTGYVVTPLEVAPEYDPEAEA</sequence>
<comment type="caution">
    <text evidence="1">The sequence shown here is derived from an EMBL/GenBank/DDBJ whole genome shotgun (WGS) entry which is preliminary data.</text>
</comment>
<reference evidence="2" key="1">
    <citation type="journal article" date="2019" name="Int. J. Syst. Evol. Microbiol.">
        <title>The Global Catalogue of Microorganisms (GCM) 10K type strain sequencing project: providing services to taxonomists for standard genome sequencing and annotation.</title>
        <authorList>
            <consortium name="The Broad Institute Genomics Platform"/>
            <consortium name="The Broad Institute Genome Sequencing Center for Infectious Disease"/>
            <person name="Wu L."/>
            <person name="Ma J."/>
        </authorList>
    </citation>
    <scope>NUCLEOTIDE SEQUENCE [LARGE SCALE GENOMIC DNA]</scope>
    <source>
        <strain evidence="2">JCM 30846</strain>
    </source>
</reference>
<dbReference type="RefSeq" id="WP_345642731.1">
    <property type="nucleotide sequence ID" value="NZ_BAABEP010000006.1"/>
</dbReference>
<evidence type="ECO:0000313" key="1">
    <source>
        <dbReference type="EMBL" id="GAA3717894.1"/>
    </source>
</evidence>
<evidence type="ECO:0000313" key="2">
    <source>
        <dbReference type="Proteomes" id="UP001499884"/>
    </source>
</evidence>
<accession>A0ABP7EFS6</accession>
<dbReference type="EMBL" id="BAABEP010000006">
    <property type="protein sequence ID" value="GAA3717894.1"/>
    <property type="molecule type" value="Genomic_DNA"/>
</dbReference>
<dbReference type="Proteomes" id="UP001499884">
    <property type="component" value="Unassembled WGS sequence"/>
</dbReference>
<name>A0ABP7EFS6_9ACTN</name>
<protein>
    <submittedName>
        <fullName evidence="1">Uncharacterized protein</fullName>
    </submittedName>
</protein>
<proteinExistence type="predicted"/>
<keyword evidence="2" id="KW-1185">Reference proteome</keyword>
<organism evidence="1 2">
    <name type="scientific">Streptomyces tremellae</name>
    <dbReference type="NCBI Taxonomy" id="1124239"/>
    <lineage>
        <taxon>Bacteria</taxon>
        <taxon>Bacillati</taxon>
        <taxon>Actinomycetota</taxon>
        <taxon>Actinomycetes</taxon>
        <taxon>Kitasatosporales</taxon>
        <taxon>Streptomycetaceae</taxon>
        <taxon>Streptomyces</taxon>
    </lineage>
</organism>
<gene>
    <name evidence="1" type="ORF">GCM10023082_14320</name>
</gene>